<dbReference type="EMBL" id="SNWX01000020">
    <property type="protein sequence ID" value="TDO84605.1"/>
    <property type="molecule type" value="Genomic_DNA"/>
</dbReference>
<dbReference type="GO" id="GO:0004553">
    <property type="term" value="F:hydrolase activity, hydrolyzing O-glycosyl compounds"/>
    <property type="evidence" value="ECO:0007669"/>
    <property type="project" value="InterPro"/>
</dbReference>
<dbReference type="Pfam" id="PF00933">
    <property type="entry name" value="Glyco_hydro_3"/>
    <property type="match status" value="1"/>
</dbReference>
<evidence type="ECO:0000313" key="6">
    <source>
        <dbReference type="EMBL" id="TDO84605.1"/>
    </source>
</evidence>
<dbReference type="OrthoDB" id="9805821at2"/>
<evidence type="ECO:0000259" key="5">
    <source>
        <dbReference type="Pfam" id="PF01915"/>
    </source>
</evidence>
<sequence length="569" mass="62766">MKKNISLVLLIFILLSFSFITKANNFQQKFNFYKFLGSGGEYLMEYKLENMSLEEKVGQLFQIGFSTSTVNDQVRDMIENYHVGGVIYFSRNIESLEQTAELSNSLQQLALNSEGGIPLFISADQEGGTVTRLAGATHFPGNMALGAANDQDLTTEVAESTAAELKNLGINVNLAPVLDVNNNPDNPVIGVRSFGGDPELVAKLGAAYIKGLQSGGVIATAKHFPGHGDTDTDSHLDLPIIRHQRSRLNRVELYPFKKAIEAGVDSIMTAHVYFPAIEKKEGIPATLSKSVLTGLLRDELKFEGVIITDCMEMKAIVETFGTVEGAVKTIEAGSDTVLVSHSYQKQKNAIGAVIEAVKSGRISEKRIDASVKRILKLKAKRINLDQVDKADPAQIDFKSHKKLAEKLAEKSLTLVKNEDIFPLENIKEKKVTVIDFEMGRVSLAENEGEKNNLFVNYLNQKIISLDHIRLQNNAVLSFDDQQRIEASDLIIVCTYNATVNRYQAELAEKLAENNNILVLALRNPYDYQLIDKTQAFITTYDYSPASQKAAANFILGKIEAKGKLPVSVD</sequence>
<dbReference type="GO" id="GO:0005975">
    <property type="term" value="P:carbohydrate metabolic process"/>
    <property type="evidence" value="ECO:0007669"/>
    <property type="project" value="InterPro"/>
</dbReference>
<dbReference type="InterPro" id="IPR036962">
    <property type="entry name" value="Glyco_hydro_3_N_sf"/>
</dbReference>
<evidence type="ECO:0000256" key="3">
    <source>
        <dbReference type="ARBA" id="ARBA00023295"/>
    </source>
</evidence>
<dbReference type="InterPro" id="IPR017853">
    <property type="entry name" value="GH"/>
</dbReference>
<dbReference type="SUPFAM" id="SSF52279">
    <property type="entry name" value="Beta-D-glucan exohydrolase, C-terminal domain"/>
    <property type="match status" value="1"/>
</dbReference>
<organism evidence="6 7">
    <name type="scientific">Halanaerobium saccharolyticum</name>
    <dbReference type="NCBI Taxonomy" id="43595"/>
    <lineage>
        <taxon>Bacteria</taxon>
        <taxon>Bacillati</taxon>
        <taxon>Bacillota</taxon>
        <taxon>Clostridia</taxon>
        <taxon>Halanaerobiales</taxon>
        <taxon>Halanaerobiaceae</taxon>
        <taxon>Halanaerobium</taxon>
    </lineage>
</organism>
<dbReference type="Gene3D" id="3.40.50.1700">
    <property type="entry name" value="Glycoside hydrolase family 3 C-terminal domain"/>
    <property type="match status" value="1"/>
</dbReference>
<evidence type="ECO:0000313" key="7">
    <source>
        <dbReference type="Proteomes" id="UP000295064"/>
    </source>
</evidence>
<feature type="domain" description="Glycoside hydrolase family 3 C-terminal" evidence="5">
    <location>
        <begin position="413"/>
        <end position="568"/>
    </location>
</feature>
<comment type="caution">
    <text evidence="6">The sequence shown here is derived from an EMBL/GenBank/DDBJ whole genome shotgun (WGS) entry which is preliminary data.</text>
</comment>
<dbReference type="InterPro" id="IPR002772">
    <property type="entry name" value="Glyco_hydro_3_C"/>
</dbReference>
<dbReference type="GO" id="GO:0009254">
    <property type="term" value="P:peptidoglycan turnover"/>
    <property type="evidence" value="ECO:0007669"/>
    <property type="project" value="TreeGrafter"/>
</dbReference>
<dbReference type="SUPFAM" id="SSF51445">
    <property type="entry name" value="(Trans)glycosidases"/>
    <property type="match status" value="1"/>
</dbReference>
<protein>
    <submittedName>
        <fullName evidence="6">Beta-N-acetylhexosaminidase</fullName>
    </submittedName>
</protein>
<dbReference type="PANTHER" id="PTHR30480:SF16">
    <property type="entry name" value="GLYCOSIDE HYDROLASE FAMILY 3 DOMAIN PROTEIN"/>
    <property type="match status" value="1"/>
</dbReference>
<proteinExistence type="inferred from homology"/>
<feature type="domain" description="Glycoside hydrolase family 3 N-terminal" evidence="4">
    <location>
        <begin position="53"/>
        <end position="377"/>
    </location>
</feature>
<dbReference type="Gene3D" id="3.20.20.300">
    <property type="entry name" value="Glycoside hydrolase, family 3, N-terminal domain"/>
    <property type="match status" value="1"/>
</dbReference>
<keyword evidence="3" id="KW-0326">Glycosidase</keyword>
<dbReference type="NCBIfam" id="NF003740">
    <property type="entry name" value="PRK05337.1"/>
    <property type="match status" value="1"/>
</dbReference>
<dbReference type="PANTHER" id="PTHR30480">
    <property type="entry name" value="BETA-HEXOSAMINIDASE-RELATED"/>
    <property type="match status" value="1"/>
</dbReference>
<evidence type="ECO:0000256" key="2">
    <source>
        <dbReference type="ARBA" id="ARBA00022801"/>
    </source>
</evidence>
<gene>
    <name evidence="6" type="ORF">DFR79_12015</name>
</gene>
<dbReference type="InterPro" id="IPR050226">
    <property type="entry name" value="NagZ_Beta-hexosaminidase"/>
</dbReference>
<keyword evidence="2" id="KW-0378">Hydrolase</keyword>
<dbReference type="Proteomes" id="UP000295064">
    <property type="component" value="Unassembled WGS sequence"/>
</dbReference>
<dbReference type="Pfam" id="PF01915">
    <property type="entry name" value="Glyco_hydro_3_C"/>
    <property type="match status" value="1"/>
</dbReference>
<dbReference type="InterPro" id="IPR036881">
    <property type="entry name" value="Glyco_hydro_3_C_sf"/>
</dbReference>
<name>A0A4R6LMX7_9FIRM</name>
<evidence type="ECO:0000259" key="4">
    <source>
        <dbReference type="Pfam" id="PF00933"/>
    </source>
</evidence>
<dbReference type="InterPro" id="IPR001764">
    <property type="entry name" value="Glyco_hydro_3_N"/>
</dbReference>
<dbReference type="AlphaFoldDB" id="A0A4R6LMX7"/>
<evidence type="ECO:0000256" key="1">
    <source>
        <dbReference type="ARBA" id="ARBA00005336"/>
    </source>
</evidence>
<accession>A0A4R6LMX7</accession>
<dbReference type="FunFam" id="3.20.20.300:FF:000014">
    <property type="entry name" value="Beta-hexosaminidase, lipoprotein"/>
    <property type="match status" value="1"/>
</dbReference>
<dbReference type="PRINTS" id="PR00133">
    <property type="entry name" value="GLHYDRLASE3"/>
</dbReference>
<comment type="similarity">
    <text evidence="1">Belongs to the glycosyl hydrolase 3 family.</text>
</comment>
<reference evidence="6 7" key="1">
    <citation type="submission" date="2019-03" db="EMBL/GenBank/DDBJ databases">
        <title>Subsurface microbial communities from deep shales in Ohio and West Virginia, USA.</title>
        <authorList>
            <person name="Wrighton K."/>
        </authorList>
    </citation>
    <scope>NUCLEOTIDE SEQUENCE [LARGE SCALE GENOMIC DNA]</scope>
    <source>
        <strain evidence="6 7">MA284_T2</strain>
    </source>
</reference>